<keyword evidence="3" id="KW-1185">Reference proteome</keyword>
<dbReference type="InterPro" id="IPR051091">
    <property type="entry name" value="O-Glucosyltr/Glycosyltrsf_90"/>
</dbReference>
<dbReference type="RefSeq" id="XP_033377224.1">
    <property type="nucleotide sequence ID" value="XM_033532879.1"/>
</dbReference>
<dbReference type="PANTHER" id="PTHR12203">
    <property type="entry name" value="KDEL LYS-ASP-GLU-LEU CONTAINING - RELATED"/>
    <property type="match status" value="1"/>
</dbReference>
<evidence type="ECO:0000259" key="1">
    <source>
        <dbReference type="SMART" id="SM00672"/>
    </source>
</evidence>
<organism evidence="2 3">
    <name type="scientific">Aaosphaeria arxii CBS 175.79</name>
    <dbReference type="NCBI Taxonomy" id="1450172"/>
    <lineage>
        <taxon>Eukaryota</taxon>
        <taxon>Fungi</taxon>
        <taxon>Dikarya</taxon>
        <taxon>Ascomycota</taxon>
        <taxon>Pezizomycotina</taxon>
        <taxon>Dothideomycetes</taxon>
        <taxon>Pleosporomycetidae</taxon>
        <taxon>Pleosporales</taxon>
        <taxon>Pleosporales incertae sedis</taxon>
        <taxon>Aaosphaeria</taxon>
    </lineage>
</organism>
<reference evidence="2" key="1">
    <citation type="journal article" date="2020" name="Stud. Mycol.">
        <title>101 Dothideomycetes genomes: a test case for predicting lifestyles and emergence of pathogens.</title>
        <authorList>
            <person name="Haridas S."/>
            <person name="Albert R."/>
            <person name="Binder M."/>
            <person name="Bloem J."/>
            <person name="Labutti K."/>
            <person name="Salamov A."/>
            <person name="Andreopoulos B."/>
            <person name="Baker S."/>
            <person name="Barry K."/>
            <person name="Bills G."/>
            <person name="Bluhm B."/>
            <person name="Cannon C."/>
            <person name="Castanera R."/>
            <person name="Culley D."/>
            <person name="Daum C."/>
            <person name="Ezra D."/>
            <person name="Gonzalez J."/>
            <person name="Henrissat B."/>
            <person name="Kuo A."/>
            <person name="Liang C."/>
            <person name="Lipzen A."/>
            <person name="Lutzoni F."/>
            <person name="Magnuson J."/>
            <person name="Mondo S."/>
            <person name="Nolan M."/>
            <person name="Ohm R."/>
            <person name="Pangilinan J."/>
            <person name="Park H.-J."/>
            <person name="Ramirez L."/>
            <person name="Alfaro M."/>
            <person name="Sun H."/>
            <person name="Tritt A."/>
            <person name="Yoshinaga Y."/>
            <person name="Zwiers L.-H."/>
            <person name="Turgeon B."/>
            <person name="Goodwin S."/>
            <person name="Spatafora J."/>
            <person name="Crous P."/>
            <person name="Grigoriev I."/>
        </authorList>
    </citation>
    <scope>NUCLEOTIDE SEQUENCE</scope>
    <source>
        <strain evidence="2">CBS 175.79</strain>
    </source>
</reference>
<dbReference type="PANTHER" id="PTHR12203:SF107">
    <property type="entry name" value="GLYCOSYL TRANSFERASE CAP10 DOMAIN-CONTAINING PROTEIN"/>
    <property type="match status" value="1"/>
</dbReference>
<dbReference type="AlphaFoldDB" id="A0A6A5X785"/>
<protein>
    <recommendedName>
        <fullName evidence="1">Glycosyl transferase CAP10 domain-containing protein</fullName>
    </recommendedName>
</protein>
<dbReference type="Pfam" id="PF05686">
    <property type="entry name" value="Glyco_transf_90"/>
    <property type="match status" value="1"/>
</dbReference>
<evidence type="ECO:0000313" key="3">
    <source>
        <dbReference type="Proteomes" id="UP000799778"/>
    </source>
</evidence>
<dbReference type="InterPro" id="IPR006598">
    <property type="entry name" value="CAP10"/>
</dbReference>
<dbReference type="OrthoDB" id="202415at2759"/>
<dbReference type="EMBL" id="ML978081">
    <property type="protein sequence ID" value="KAF2008885.1"/>
    <property type="molecule type" value="Genomic_DNA"/>
</dbReference>
<dbReference type="Proteomes" id="UP000799778">
    <property type="component" value="Unassembled WGS sequence"/>
</dbReference>
<dbReference type="SMART" id="SM00672">
    <property type="entry name" value="CAP10"/>
    <property type="match status" value="1"/>
</dbReference>
<sequence length="401" mass="46306">MSIGLYAQAPPSLRQIKLGAYSSSSDLVFSSNLADPKAHTQERAKDFGRYGLTAMQCSSEFKSLFHYIERAVAYRNKIGHVKESDIDLDWKPEGAMRVMIYNHKLYVLESKVNDDFMVSRALSTLHQIDRAIATSPESLPDIEFTFVVSDVPDIKHQHHTFWSLSRLAIDEEMWLMPDFGYWSWPVDLVGNYEQIRAEIEANEVVWEEKVPKALWRGAVKTNKVRSSLMRVSQGKSWADVHEVRWKNRTDIAADSADLALSIVDHCGYQFLIHTEGRSYSGRGKYLLNCRSVTIMHKSEWIEPHQRVLVRSGPDQNFVEVESDFSDLESKIQELLQDSQRAKMIANNSAKTFRERYLTPAAQTCYWRQLIRSWAEVSFQPKPWVLIDGRMQLRGMPFETFV</sequence>
<accession>A0A6A5X785</accession>
<dbReference type="GeneID" id="54290276"/>
<gene>
    <name evidence="2" type="ORF">BU24DRAFT_474962</name>
</gene>
<name>A0A6A5X785_9PLEO</name>
<evidence type="ECO:0000313" key="2">
    <source>
        <dbReference type="EMBL" id="KAF2008885.1"/>
    </source>
</evidence>
<proteinExistence type="predicted"/>
<feature type="domain" description="Glycosyl transferase CAP10" evidence="1">
    <location>
        <begin position="138"/>
        <end position="373"/>
    </location>
</feature>